<protein>
    <submittedName>
        <fullName evidence="6">Acyl-CoA N-acyltransferase</fullName>
    </submittedName>
</protein>
<sequence>MPRPSDQAALKPGPPALPNFPPLDPTTPIPPPVITLTKSHLRLVHPSDAPAMTRAANSPAVAKYMTNRFASPYTIEDAYRWIAFASAFKVLPNMNICDPTTDTCIGGIGIKTKEDVEARCFEIGYWLGEESWGKGIMSEVVPAYVKWVFETFPEVIRLEAVVFEGNDASARLLKKAGFVHEGTRRKAGVKAGRVFDIMMFGLLREAWCA</sequence>
<dbReference type="Gene3D" id="3.40.630.30">
    <property type="match status" value="1"/>
</dbReference>
<name>A0AAN6U913_9PEZI</name>
<evidence type="ECO:0000256" key="2">
    <source>
        <dbReference type="ARBA" id="ARBA00023315"/>
    </source>
</evidence>
<accession>A0AAN6U913</accession>
<dbReference type="AlphaFoldDB" id="A0AAN6U913"/>
<dbReference type="PANTHER" id="PTHR43792">
    <property type="entry name" value="GNAT FAMILY, PUTATIVE (AFU_ORTHOLOGUE AFUA_3G00765)-RELATED-RELATED"/>
    <property type="match status" value="1"/>
</dbReference>
<dbReference type="PANTHER" id="PTHR43792:SF8">
    <property type="entry name" value="[RIBOSOMAL PROTEIN US5]-ALANINE N-ACETYLTRANSFERASE"/>
    <property type="match status" value="1"/>
</dbReference>
<evidence type="ECO:0000259" key="5">
    <source>
        <dbReference type="PROSITE" id="PS51186"/>
    </source>
</evidence>
<comment type="similarity">
    <text evidence="3">Belongs to the acetyltransferase family. RimJ subfamily.</text>
</comment>
<dbReference type="PROSITE" id="PS51186">
    <property type="entry name" value="GNAT"/>
    <property type="match status" value="1"/>
</dbReference>
<dbReference type="InterPro" id="IPR051531">
    <property type="entry name" value="N-acetyltransferase"/>
</dbReference>
<gene>
    <name evidence="6" type="ORF">N657DRAFT_563623</name>
</gene>
<comment type="caution">
    <text evidence="6">The sequence shown here is derived from an EMBL/GenBank/DDBJ whole genome shotgun (WGS) entry which is preliminary data.</text>
</comment>
<dbReference type="InterPro" id="IPR016181">
    <property type="entry name" value="Acyl_CoA_acyltransferase"/>
</dbReference>
<evidence type="ECO:0000256" key="1">
    <source>
        <dbReference type="ARBA" id="ARBA00022679"/>
    </source>
</evidence>
<evidence type="ECO:0000256" key="4">
    <source>
        <dbReference type="SAM" id="MobiDB-lite"/>
    </source>
</evidence>
<evidence type="ECO:0000313" key="7">
    <source>
        <dbReference type="Proteomes" id="UP001302602"/>
    </source>
</evidence>
<feature type="compositionally biased region" description="Pro residues" evidence="4">
    <location>
        <begin position="12"/>
        <end position="24"/>
    </location>
</feature>
<organism evidence="6 7">
    <name type="scientific">Parathielavia appendiculata</name>
    <dbReference type="NCBI Taxonomy" id="2587402"/>
    <lineage>
        <taxon>Eukaryota</taxon>
        <taxon>Fungi</taxon>
        <taxon>Dikarya</taxon>
        <taxon>Ascomycota</taxon>
        <taxon>Pezizomycotina</taxon>
        <taxon>Sordariomycetes</taxon>
        <taxon>Sordariomycetidae</taxon>
        <taxon>Sordariales</taxon>
        <taxon>Chaetomiaceae</taxon>
        <taxon>Parathielavia</taxon>
    </lineage>
</organism>
<reference evidence="6" key="2">
    <citation type="submission" date="2023-05" db="EMBL/GenBank/DDBJ databases">
        <authorList>
            <consortium name="Lawrence Berkeley National Laboratory"/>
            <person name="Steindorff A."/>
            <person name="Hensen N."/>
            <person name="Bonometti L."/>
            <person name="Westerberg I."/>
            <person name="Brannstrom I.O."/>
            <person name="Guillou S."/>
            <person name="Cros-Aarteil S."/>
            <person name="Calhoun S."/>
            <person name="Haridas S."/>
            <person name="Kuo A."/>
            <person name="Mondo S."/>
            <person name="Pangilinan J."/>
            <person name="Riley R."/>
            <person name="Labutti K."/>
            <person name="Andreopoulos B."/>
            <person name="Lipzen A."/>
            <person name="Chen C."/>
            <person name="Yanf M."/>
            <person name="Daum C."/>
            <person name="Ng V."/>
            <person name="Clum A."/>
            <person name="Ohm R."/>
            <person name="Martin F."/>
            <person name="Silar P."/>
            <person name="Natvig D."/>
            <person name="Lalanne C."/>
            <person name="Gautier V."/>
            <person name="Ament-Velasquez S.L."/>
            <person name="Kruys A."/>
            <person name="Hutchinson M.I."/>
            <person name="Powell A.J."/>
            <person name="Barry K."/>
            <person name="Miller A.N."/>
            <person name="Grigoriev I.V."/>
            <person name="Debuchy R."/>
            <person name="Gladieux P."/>
            <person name="Thoren M.H."/>
            <person name="Johannesson H."/>
        </authorList>
    </citation>
    <scope>NUCLEOTIDE SEQUENCE</scope>
    <source>
        <strain evidence="6">CBS 731.68</strain>
    </source>
</reference>
<dbReference type="Proteomes" id="UP001302602">
    <property type="component" value="Unassembled WGS sequence"/>
</dbReference>
<reference evidence="6" key="1">
    <citation type="journal article" date="2023" name="Mol. Phylogenet. Evol.">
        <title>Genome-scale phylogeny and comparative genomics of the fungal order Sordariales.</title>
        <authorList>
            <person name="Hensen N."/>
            <person name="Bonometti L."/>
            <person name="Westerberg I."/>
            <person name="Brannstrom I.O."/>
            <person name="Guillou S."/>
            <person name="Cros-Aarteil S."/>
            <person name="Calhoun S."/>
            <person name="Haridas S."/>
            <person name="Kuo A."/>
            <person name="Mondo S."/>
            <person name="Pangilinan J."/>
            <person name="Riley R."/>
            <person name="LaButti K."/>
            <person name="Andreopoulos B."/>
            <person name="Lipzen A."/>
            <person name="Chen C."/>
            <person name="Yan M."/>
            <person name="Daum C."/>
            <person name="Ng V."/>
            <person name="Clum A."/>
            <person name="Steindorff A."/>
            <person name="Ohm R.A."/>
            <person name="Martin F."/>
            <person name="Silar P."/>
            <person name="Natvig D.O."/>
            <person name="Lalanne C."/>
            <person name="Gautier V."/>
            <person name="Ament-Velasquez S.L."/>
            <person name="Kruys A."/>
            <person name="Hutchinson M.I."/>
            <person name="Powell A.J."/>
            <person name="Barry K."/>
            <person name="Miller A.N."/>
            <person name="Grigoriev I.V."/>
            <person name="Debuchy R."/>
            <person name="Gladieux P."/>
            <person name="Hiltunen Thoren M."/>
            <person name="Johannesson H."/>
        </authorList>
    </citation>
    <scope>NUCLEOTIDE SEQUENCE</scope>
    <source>
        <strain evidence="6">CBS 731.68</strain>
    </source>
</reference>
<keyword evidence="7" id="KW-1185">Reference proteome</keyword>
<dbReference type="Pfam" id="PF13302">
    <property type="entry name" value="Acetyltransf_3"/>
    <property type="match status" value="1"/>
</dbReference>
<evidence type="ECO:0000313" key="6">
    <source>
        <dbReference type="EMBL" id="KAK4128698.1"/>
    </source>
</evidence>
<evidence type="ECO:0000256" key="3">
    <source>
        <dbReference type="ARBA" id="ARBA00038502"/>
    </source>
</evidence>
<proteinExistence type="inferred from homology"/>
<dbReference type="GeneID" id="87824997"/>
<feature type="domain" description="N-acetyltransferase" evidence="5">
    <location>
        <begin position="39"/>
        <end position="204"/>
    </location>
</feature>
<keyword evidence="1" id="KW-0808">Transferase</keyword>
<keyword evidence="2" id="KW-0012">Acyltransferase</keyword>
<dbReference type="InterPro" id="IPR000182">
    <property type="entry name" value="GNAT_dom"/>
</dbReference>
<dbReference type="SUPFAM" id="SSF55729">
    <property type="entry name" value="Acyl-CoA N-acyltransferases (Nat)"/>
    <property type="match status" value="1"/>
</dbReference>
<feature type="region of interest" description="Disordered" evidence="4">
    <location>
        <begin position="1"/>
        <end position="24"/>
    </location>
</feature>
<dbReference type="RefSeq" id="XP_062652469.1">
    <property type="nucleotide sequence ID" value="XM_062788227.1"/>
</dbReference>
<dbReference type="GO" id="GO:0016747">
    <property type="term" value="F:acyltransferase activity, transferring groups other than amino-acyl groups"/>
    <property type="evidence" value="ECO:0007669"/>
    <property type="project" value="InterPro"/>
</dbReference>
<dbReference type="EMBL" id="MU853223">
    <property type="protein sequence ID" value="KAK4128698.1"/>
    <property type="molecule type" value="Genomic_DNA"/>
</dbReference>